<keyword evidence="2" id="KW-0812">Transmembrane</keyword>
<keyword evidence="2" id="KW-1133">Transmembrane helix</keyword>
<feature type="compositionally biased region" description="Pro residues" evidence="1">
    <location>
        <begin position="47"/>
        <end position="62"/>
    </location>
</feature>
<feature type="region of interest" description="Disordered" evidence="1">
    <location>
        <begin position="1"/>
        <end position="62"/>
    </location>
</feature>
<keyword evidence="2" id="KW-0472">Membrane</keyword>
<dbReference type="InterPro" id="IPR038818">
    <property type="entry name" value="MCEMP1"/>
</dbReference>
<dbReference type="RefSeq" id="XP_008578832.1">
    <property type="nucleotide sequence ID" value="XM_008580610.1"/>
</dbReference>
<evidence type="ECO:0000313" key="3">
    <source>
        <dbReference type="Proteomes" id="UP000694923"/>
    </source>
</evidence>
<feature type="compositionally biased region" description="Basic and acidic residues" evidence="1">
    <location>
        <begin position="7"/>
        <end position="17"/>
    </location>
</feature>
<evidence type="ECO:0000256" key="1">
    <source>
        <dbReference type="SAM" id="MobiDB-lite"/>
    </source>
</evidence>
<protein>
    <submittedName>
        <fullName evidence="4">Mast cell-expressed membrane protein 1</fullName>
    </submittedName>
</protein>
<gene>
    <name evidence="4" type="primary">MCEMP1</name>
</gene>
<proteinExistence type="predicted"/>
<dbReference type="GeneID" id="103596863"/>
<name>A0ABM0RDZ1_GALVR</name>
<evidence type="ECO:0000256" key="2">
    <source>
        <dbReference type="SAM" id="Phobius"/>
    </source>
</evidence>
<accession>A0ABM0RDZ1</accession>
<dbReference type="Proteomes" id="UP000694923">
    <property type="component" value="Unplaced"/>
</dbReference>
<reference evidence="4" key="1">
    <citation type="submission" date="2025-08" db="UniProtKB">
        <authorList>
            <consortium name="RefSeq"/>
        </authorList>
    </citation>
    <scope>IDENTIFICATION</scope>
</reference>
<evidence type="ECO:0000313" key="4">
    <source>
        <dbReference type="RefSeq" id="XP_008578832.1"/>
    </source>
</evidence>
<keyword evidence="3" id="KW-1185">Reference proteome</keyword>
<feature type="transmembrane region" description="Helical" evidence="2">
    <location>
        <begin position="77"/>
        <end position="99"/>
    </location>
</feature>
<dbReference type="PANTHER" id="PTHR37856:SF1">
    <property type="entry name" value="MAST CELL-EXPRESSED MEMBRANE PROTEIN 1"/>
    <property type="match status" value="1"/>
</dbReference>
<dbReference type="PANTHER" id="PTHR37856">
    <property type="entry name" value="MAST CELL-EXPRESSED MEMBRANE PROTEIN 1"/>
    <property type="match status" value="1"/>
</dbReference>
<sequence length="190" mass="21305">MNQQLRMEVKASKDKKWQSPTKNEGACDPDYENITLTFRNRDQPKGGHPPPTSQVPAQPRPPPDAALVPPWLHRAIMSLYILLALCFLFCIILSALVLVKNSQMSRELRGLKREFWNVSNSVIECQEEQRKGWNSIQEKINAVGQNVQTGHDTLKTLPGGALADLPCGQRIYLDAQHRTGSRFGGTMDVT</sequence>
<organism evidence="3 4">
    <name type="scientific">Galeopterus variegatus</name>
    <name type="common">Malayan flying lemur</name>
    <name type="synonym">Cynocephalus variegatus</name>
    <dbReference type="NCBI Taxonomy" id="482537"/>
    <lineage>
        <taxon>Eukaryota</taxon>
        <taxon>Metazoa</taxon>
        <taxon>Chordata</taxon>
        <taxon>Craniata</taxon>
        <taxon>Vertebrata</taxon>
        <taxon>Euteleostomi</taxon>
        <taxon>Mammalia</taxon>
        <taxon>Eutheria</taxon>
        <taxon>Euarchontoglires</taxon>
        <taxon>Dermoptera</taxon>
        <taxon>Cynocephalidae</taxon>
        <taxon>Galeopterus</taxon>
    </lineage>
</organism>